<dbReference type="GO" id="GO:0004518">
    <property type="term" value="F:nuclease activity"/>
    <property type="evidence" value="ECO:0007669"/>
    <property type="project" value="UniProtKB-KW"/>
</dbReference>
<dbReference type="EMBL" id="AMQM01008142">
    <property type="status" value="NOT_ANNOTATED_CDS"/>
    <property type="molecule type" value="Genomic_DNA"/>
</dbReference>
<dbReference type="EMBL" id="AMQM01008141">
    <property type="status" value="NOT_ANNOTATED_CDS"/>
    <property type="molecule type" value="Genomic_DNA"/>
</dbReference>
<dbReference type="OrthoDB" id="9975959at2759"/>
<comment type="cofactor">
    <cofactor evidence="2">
        <name>Mg(2+)</name>
        <dbReference type="ChEBI" id="CHEBI:18420"/>
    </cofactor>
</comment>
<evidence type="ECO:0000256" key="7">
    <source>
        <dbReference type="ARBA" id="ARBA00022763"/>
    </source>
</evidence>
<dbReference type="Pfam" id="PF03372">
    <property type="entry name" value="Exo_endo_phos"/>
    <property type="match status" value="1"/>
</dbReference>
<evidence type="ECO:0000256" key="12">
    <source>
        <dbReference type="ARBA" id="ARBA00031304"/>
    </source>
</evidence>
<dbReference type="GeneID" id="20195646"/>
<evidence type="ECO:0000256" key="6">
    <source>
        <dbReference type="ARBA" id="ARBA00022723"/>
    </source>
</evidence>
<evidence type="ECO:0000256" key="2">
    <source>
        <dbReference type="ARBA" id="ARBA00001946"/>
    </source>
</evidence>
<keyword evidence="11" id="KW-0539">Nucleus</keyword>
<evidence type="ECO:0000313" key="16">
    <source>
        <dbReference type="Proteomes" id="UP000015101"/>
    </source>
</evidence>
<accession>T1EGE4</accession>
<dbReference type="KEGG" id="hro:HELRODRAFT_116381"/>
<dbReference type="PANTHER" id="PTHR15822:SF4">
    <property type="entry name" value="TYROSYL-DNA PHOSPHODIESTERASE 2"/>
    <property type="match status" value="1"/>
</dbReference>
<name>T1EGE4_HELRO</name>
<dbReference type="OMA" id="IVTSMRR"/>
<dbReference type="Proteomes" id="UP000015101">
    <property type="component" value="Unassembled WGS sequence"/>
</dbReference>
<keyword evidence="6" id="KW-0479">Metal-binding</keyword>
<dbReference type="RefSeq" id="XP_009030851.1">
    <property type="nucleotide sequence ID" value="XM_009032603.1"/>
</dbReference>
<keyword evidence="10" id="KW-0234">DNA repair</keyword>
<dbReference type="SUPFAM" id="SSF56219">
    <property type="entry name" value="DNase I-like"/>
    <property type="match status" value="1"/>
</dbReference>
<dbReference type="EMBL" id="AMQM01008140">
    <property type="status" value="NOT_ANNOTATED_CDS"/>
    <property type="molecule type" value="Genomic_DNA"/>
</dbReference>
<dbReference type="HOGENOM" id="CLU_047318_1_0_1"/>
<keyword evidence="16" id="KW-1185">Reference proteome</keyword>
<organism evidence="15 16">
    <name type="scientific">Helobdella robusta</name>
    <name type="common">Californian leech</name>
    <dbReference type="NCBI Taxonomy" id="6412"/>
    <lineage>
        <taxon>Eukaryota</taxon>
        <taxon>Metazoa</taxon>
        <taxon>Spiralia</taxon>
        <taxon>Lophotrochozoa</taxon>
        <taxon>Annelida</taxon>
        <taxon>Clitellata</taxon>
        <taxon>Hirudinea</taxon>
        <taxon>Rhynchobdellida</taxon>
        <taxon>Glossiphoniidae</taxon>
        <taxon>Helobdella</taxon>
    </lineage>
</organism>
<dbReference type="FunFam" id="3.60.10.10:FF:000024">
    <property type="entry name" value="Tyrosyl-DNA phosphodiesterase 2"/>
    <property type="match status" value="1"/>
</dbReference>
<dbReference type="InterPro" id="IPR051547">
    <property type="entry name" value="TDP2-like"/>
</dbReference>
<dbReference type="CDD" id="cd09080">
    <property type="entry name" value="TDP2"/>
    <property type="match status" value="1"/>
</dbReference>
<sequence>MSWNIDGLDDNNVTTRAKSVCKTILSEKPDVVFLQEVVTKNLGVIKEYCTNYFVVLGTDRQLFPGEYFTVMLLRNDTTKYSNHSVQPFYSSIMSRTLLQVNAKVKGIEICLLTSHLESTKTWEQERTKQFRKILDAAYEVPHSKAVILGGDFNLRDSELEKIGGLKNGLVDVWEQTGRRSEAQFTWDTKKNDNLSVSGRYKPRHRFDRLYYRSDCFIKAVYFELVGFDRVEACKRFPSDHWGIMAHFNILPHVENKSLM</sequence>
<dbReference type="STRING" id="6412.T1EGE4"/>
<keyword evidence="8" id="KW-0378">Hydrolase</keyword>
<feature type="domain" description="Endonuclease/exonuclease/phosphatase" evidence="13">
    <location>
        <begin position="1"/>
        <end position="240"/>
    </location>
</feature>
<dbReference type="EMBL" id="AMQM01008143">
    <property type="status" value="NOT_ANNOTATED_CDS"/>
    <property type="molecule type" value="Genomic_DNA"/>
</dbReference>
<reference evidence="14 16" key="2">
    <citation type="journal article" date="2013" name="Nature">
        <title>Insights into bilaterian evolution from three spiralian genomes.</title>
        <authorList>
            <person name="Simakov O."/>
            <person name="Marletaz F."/>
            <person name="Cho S.J."/>
            <person name="Edsinger-Gonzales E."/>
            <person name="Havlak P."/>
            <person name="Hellsten U."/>
            <person name="Kuo D.H."/>
            <person name="Larsson T."/>
            <person name="Lv J."/>
            <person name="Arendt D."/>
            <person name="Savage R."/>
            <person name="Osoegawa K."/>
            <person name="de Jong P."/>
            <person name="Grimwood J."/>
            <person name="Chapman J.A."/>
            <person name="Shapiro H."/>
            <person name="Aerts A."/>
            <person name="Otillar R.P."/>
            <person name="Terry A.Y."/>
            <person name="Boore J.L."/>
            <person name="Grigoriev I.V."/>
            <person name="Lindberg D.R."/>
            <person name="Seaver E.C."/>
            <person name="Weisblat D.A."/>
            <person name="Putnam N.H."/>
            <person name="Rokhsar D.S."/>
        </authorList>
    </citation>
    <scope>NUCLEOTIDE SEQUENCE</scope>
</reference>
<dbReference type="CTD" id="20195646"/>
<dbReference type="GO" id="GO:0046872">
    <property type="term" value="F:metal ion binding"/>
    <property type="evidence" value="ECO:0007669"/>
    <property type="project" value="UniProtKB-KW"/>
</dbReference>
<dbReference type="GO" id="GO:0006302">
    <property type="term" value="P:double-strand break repair"/>
    <property type="evidence" value="ECO:0000318"/>
    <property type="project" value="GO_Central"/>
</dbReference>
<evidence type="ECO:0000313" key="14">
    <source>
        <dbReference type="EMBL" id="ESN91077.1"/>
    </source>
</evidence>
<evidence type="ECO:0000313" key="15">
    <source>
        <dbReference type="EnsemblMetazoa" id="HelroP116381"/>
    </source>
</evidence>
<dbReference type="InterPro" id="IPR036691">
    <property type="entry name" value="Endo/exonu/phosph_ase_sf"/>
</dbReference>
<evidence type="ECO:0000256" key="10">
    <source>
        <dbReference type="ARBA" id="ARBA00023204"/>
    </source>
</evidence>
<protein>
    <recommendedName>
        <fullName evidence="4">Tyrosyl-DNA phosphodiesterase 2</fullName>
    </recommendedName>
    <alternativeName>
        <fullName evidence="12">5'-tyrosyl-DNA phosphodiesterase</fullName>
    </alternativeName>
</protein>
<evidence type="ECO:0000256" key="5">
    <source>
        <dbReference type="ARBA" id="ARBA00022722"/>
    </source>
</evidence>
<dbReference type="GO" id="GO:0005737">
    <property type="term" value="C:cytoplasm"/>
    <property type="evidence" value="ECO:0000318"/>
    <property type="project" value="GO_Central"/>
</dbReference>
<dbReference type="GO" id="GO:0003697">
    <property type="term" value="F:single-stranded DNA binding"/>
    <property type="evidence" value="ECO:0000318"/>
    <property type="project" value="GO_Central"/>
</dbReference>
<comment type="subcellular location">
    <subcellularLocation>
        <location evidence="3">Nucleus</location>
        <location evidence="3">PML body</location>
    </subcellularLocation>
</comment>
<evidence type="ECO:0000256" key="1">
    <source>
        <dbReference type="ARBA" id="ARBA00001936"/>
    </source>
</evidence>
<comment type="cofactor">
    <cofactor evidence="1">
        <name>Mn(2+)</name>
        <dbReference type="ChEBI" id="CHEBI:29035"/>
    </cofactor>
</comment>
<dbReference type="eggNOG" id="KOG2756">
    <property type="taxonomic scope" value="Eukaryota"/>
</dbReference>
<reference evidence="15" key="3">
    <citation type="submission" date="2015-06" db="UniProtKB">
        <authorList>
            <consortium name="EnsemblMetazoa"/>
        </authorList>
    </citation>
    <scope>IDENTIFICATION</scope>
</reference>
<dbReference type="AlphaFoldDB" id="T1EGE4"/>
<dbReference type="GO" id="GO:0016605">
    <property type="term" value="C:PML body"/>
    <property type="evidence" value="ECO:0000318"/>
    <property type="project" value="GO_Central"/>
</dbReference>
<keyword evidence="5" id="KW-0540">Nuclease</keyword>
<dbReference type="InParanoid" id="T1EGE4"/>
<dbReference type="PANTHER" id="PTHR15822">
    <property type="entry name" value="TRAF AND TNF RECEPTOR-ASSOCIATED PROTEIN"/>
    <property type="match status" value="1"/>
</dbReference>
<gene>
    <name evidence="15" type="primary">20195646</name>
    <name evidence="14" type="ORF">HELRODRAFT_116381</name>
</gene>
<evidence type="ECO:0000256" key="11">
    <source>
        <dbReference type="ARBA" id="ARBA00023242"/>
    </source>
</evidence>
<evidence type="ECO:0000256" key="9">
    <source>
        <dbReference type="ARBA" id="ARBA00022842"/>
    </source>
</evidence>
<dbReference type="EnsemblMetazoa" id="HelroT116381">
    <property type="protein sequence ID" value="HelroP116381"/>
    <property type="gene ID" value="HelroG116381"/>
</dbReference>
<evidence type="ECO:0000256" key="8">
    <source>
        <dbReference type="ARBA" id="ARBA00022801"/>
    </source>
</evidence>
<dbReference type="Gene3D" id="3.60.10.10">
    <property type="entry name" value="Endonuclease/exonuclease/phosphatase"/>
    <property type="match status" value="1"/>
</dbReference>
<reference evidence="16" key="1">
    <citation type="submission" date="2012-12" db="EMBL/GenBank/DDBJ databases">
        <authorList>
            <person name="Hellsten U."/>
            <person name="Grimwood J."/>
            <person name="Chapman J.A."/>
            <person name="Shapiro H."/>
            <person name="Aerts A."/>
            <person name="Otillar R.P."/>
            <person name="Terry A.Y."/>
            <person name="Boore J.L."/>
            <person name="Simakov O."/>
            <person name="Marletaz F."/>
            <person name="Cho S.-J."/>
            <person name="Edsinger-Gonzales E."/>
            <person name="Havlak P."/>
            <person name="Kuo D.-H."/>
            <person name="Larsson T."/>
            <person name="Lv J."/>
            <person name="Arendt D."/>
            <person name="Savage R."/>
            <person name="Osoegawa K."/>
            <person name="de Jong P."/>
            <person name="Lindberg D.R."/>
            <person name="Seaver E.C."/>
            <person name="Weisblat D.A."/>
            <person name="Putnam N.H."/>
            <person name="Grigoriev I.V."/>
            <person name="Rokhsar D.S."/>
        </authorList>
    </citation>
    <scope>NUCLEOTIDE SEQUENCE</scope>
</reference>
<keyword evidence="7" id="KW-0227">DNA damage</keyword>
<dbReference type="GO" id="GO:0070260">
    <property type="term" value="F:5'-tyrosyl-DNA phosphodiesterase activity"/>
    <property type="evidence" value="ECO:0000318"/>
    <property type="project" value="GO_Central"/>
</dbReference>
<evidence type="ECO:0000256" key="3">
    <source>
        <dbReference type="ARBA" id="ARBA00004322"/>
    </source>
</evidence>
<dbReference type="InterPro" id="IPR005135">
    <property type="entry name" value="Endo/exonuclease/phosphatase"/>
</dbReference>
<keyword evidence="9" id="KW-0460">Magnesium</keyword>
<proteinExistence type="predicted"/>
<evidence type="ECO:0000259" key="13">
    <source>
        <dbReference type="Pfam" id="PF03372"/>
    </source>
</evidence>
<dbReference type="EMBL" id="KB097727">
    <property type="protein sequence ID" value="ESN91077.1"/>
    <property type="molecule type" value="Genomic_DNA"/>
</dbReference>
<evidence type="ECO:0000256" key="4">
    <source>
        <dbReference type="ARBA" id="ARBA00017870"/>
    </source>
</evidence>